<keyword evidence="2" id="KW-0472">Membrane</keyword>
<keyword evidence="2" id="KW-1133">Transmembrane helix</keyword>
<feature type="region of interest" description="Disordered" evidence="1">
    <location>
        <begin position="101"/>
        <end position="123"/>
    </location>
</feature>
<reference evidence="3 4" key="1">
    <citation type="journal article" date="2014" name="Int. J. Syst. Evol. Microbiol.">
        <title>Complete genome sequence of Corynebacterium casei LMG S-19264T (=DSM 44701T), isolated from a smear-ripened cheese.</title>
        <authorList>
            <consortium name="US DOE Joint Genome Institute (JGI-PGF)"/>
            <person name="Walter F."/>
            <person name="Albersmeier A."/>
            <person name="Kalinowski J."/>
            <person name="Ruckert C."/>
        </authorList>
    </citation>
    <scope>NUCLEOTIDE SEQUENCE [LARGE SCALE GENOMIC DNA]</scope>
    <source>
        <strain evidence="3 4">CCM 8669</strain>
    </source>
</reference>
<dbReference type="AlphaFoldDB" id="A0A917MVC9"/>
<evidence type="ECO:0000256" key="1">
    <source>
        <dbReference type="SAM" id="MobiDB-lite"/>
    </source>
</evidence>
<dbReference type="Proteomes" id="UP000600171">
    <property type="component" value="Unassembled WGS sequence"/>
</dbReference>
<comment type="caution">
    <text evidence="3">The sequence shown here is derived from an EMBL/GenBank/DDBJ whole genome shotgun (WGS) entry which is preliminary data.</text>
</comment>
<dbReference type="EMBL" id="BMDC01000004">
    <property type="protein sequence ID" value="GGH66418.1"/>
    <property type="molecule type" value="Genomic_DNA"/>
</dbReference>
<feature type="compositionally biased region" description="Basic residues" evidence="1">
    <location>
        <begin position="114"/>
        <end position="123"/>
    </location>
</feature>
<organism evidence="3 4">
    <name type="scientific">Rothia aerolata</name>
    <dbReference type="NCBI Taxonomy" id="1812262"/>
    <lineage>
        <taxon>Bacteria</taxon>
        <taxon>Bacillati</taxon>
        <taxon>Actinomycetota</taxon>
        <taxon>Actinomycetes</taxon>
        <taxon>Micrococcales</taxon>
        <taxon>Micrococcaceae</taxon>
        <taxon>Rothia</taxon>
    </lineage>
</organism>
<evidence type="ECO:0000313" key="4">
    <source>
        <dbReference type="Proteomes" id="UP000600171"/>
    </source>
</evidence>
<sequence length="123" mass="13094">MNTKDLSPAFLTSLAGIFVGAILIGMASTAATVIGWLLLLAGLALNVFSALVSLQRLKGGPLPAIIAEEDSEAEFFEDDEPVTGSIDEVDELSADTDQHRVVAGQQAADDKIFRSRAPRPRNR</sequence>
<keyword evidence="4" id="KW-1185">Reference proteome</keyword>
<proteinExistence type="predicted"/>
<feature type="transmembrane region" description="Helical" evidence="2">
    <location>
        <begin position="33"/>
        <end position="54"/>
    </location>
</feature>
<feature type="transmembrane region" description="Helical" evidence="2">
    <location>
        <begin position="9"/>
        <end position="27"/>
    </location>
</feature>
<accession>A0A917MVC9</accession>
<dbReference type="RefSeq" id="WP_188360285.1">
    <property type="nucleotide sequence ID" value="NZ_BMDC01000004.1"/>
</dbReference>
<evidence type="ECO:0000313" key="3">
    <source>
        <dbReference type="EMBL" id="GGH66418.1"/>
    </source>
</evidence>
<gene>
    <name evidence="3" type="ORF">GCM10007359_20560</name>
</gene>
<name>A0A917MVC9_9MICC</name>
<protein>
    <submittedName>
        <fullName evidence="3">Uncharacterized protein</fullName>
    </submittedName>
</protein>
<evidence type="ECO:0000256" key="2">
    <source>
        <dbReference type="SAM" id="Phobius"/>
    </source>
</evidence>
<keyword evidence="2" id="KW-0812">Transmembrane</keyword>